<name>A0A371D428_9APHY</name>
<reference evidence="1 2" key="1">
    <citation type="journal article" date="2018" name="Biotechnol. Biofuels">
        <title>Integrative visual omics of the white-rot fungus Polyporus brumalis exposes the biotechnological potential of its oxidative enzymes for delignifying raw plant biomass.</title>
        <authorList>
            <person name="Miyauchi S."/>
            <person name="Rancon A."/>
            <person name="Drula E."/>
            <person name="Hage H."/>
            <person name="Chaduli D."/>
            <person name="Favel A."/>
            <person name="Grisel S."/>
            <person name="Henrissat B."/>
            <person name="Herpoel-Gimbert I."/>
            <person name="Ruiz-Duenas F.J."/>
            <person name="Chevret D."/>
            <person name="Hainaut M."/>
            <person name="Lin J."/>
            <person name="Wang M."/>
            <person name="Pangilinan J."/>
            <person name="Lipzen A."/>
            <person name="Lesage-Meessen L."/>
            <person name="Navarro D."/>
            <person name="Riley R."/>
            <person name="Grigoriev I.V."/>
            <person name="Zhou S."/>
            <person name="Raouche S."/>
            <person name="Rosso M.N."/>
        </authorList>
    </citation>
    <scope>NUCLEOTIDE SEQUENCE [LARGE SCALE GENOMIC DNA]</scope>
    <source>
        <strain evidence="1 2">BRFM 1820</strain>
    </source>
</reference>
<evidence type="ECO:0008006" key="3">
    <source>
        <dbReference type="Google" id="ProtNLM"/>
    </source>
</evidence>
<gene>
    <name evidence="1" type="ORF">OH76DRAFT_1557936</name>
</gene>
<sequence length="437" mass="49434">MARRTKKAPKPKASNSTKVVRIKCHTITDLPPELLHMVFTHLRNSGSTGTKGIKACLMLCRLLRDVAVSYLEFTSPRVHDLGHFLSFMRRHSPLQGTVQRLSLSDMSLDTSLVRQLTQLFPNMGSLTLEDICCTPPLSHHHPKSDPETLPVAIPRQLEKLWIKCGRARTDSGSGWSLCGIMHIVSLLAPEELIVSMSGGVRFGDKFDPTCLTASPAVRDLRVCLAPWETPKNRKSIANVLDALSRTLAPGIVQTVTVDYDFKATLRALSTLLKRIGGNVTALDIHGPSPWAWEDRQIWMDPFDDWRLLDLRACKKLESLELPPLYVRPREEQRPLSYVACGLLANYISPTLREFKIDVRDFTCPETLEDREVLNLREFDKVMTQTRFPNLQKFGLTVAVSRDLEDRSYYVGQCRDAARHVLHRLHSRGVLGISVLWR</sequence>
<evidence type="ECO:0000313" key="1">
    <source>
        <dbReference type="EMBL" id="RDX47297.1"/>
    </source>
</evidence>
<dbReference type="Proteomes" id="UP000256964">
    <property type="component" value="Unassembled WGS sequence"/>
</dbReference>
<accession>A0A371D428</accession>
<dbReference type="OrthoDB" id="2748156at2759"/>
<protein>
    <recommendedName>
        <fullName evidence="3">F-box domain-containing protein</fullName>
    </recommendedName>
</protein>
<keyword evidence="2" id="KW-1185">Reference proteome</keyword>
<dbReference type="AlphaFoldDB" id="A0A371D428"/>
<proteinExistence type="predicted"/>
<dbReference type="EMBL" id="KZ857420">
    <property type="protein sequence ID" value="RDX47297.1"/>
    <property type="molecule type" value="Genomic_DNA"/>
</dbReference>
<evidence type="ECO:0000313" key="2">
    <source>
        <dbReference type="Proteomes" id="UP000256964"/>
    </source>
</evidence>
<organism evidence="1 2">
    <name type="scientific">Lentinus brumalis</name>
    <dbReference type="NCBI Taxonomy" id="2498619"/>
    <lineage>
        <taxon>Eukaryota</taxon>
        <taxon>Fungi</taxon>
        <taxon>Dikarya</taxon>
        <taxon>Basidiomycota</taxon>
        <taxon>Agaricomycotina</taxon>
        <taxon>Agaricomycetes</taxon>
        <taxon>Polyporales</taxon>
        <taxon>Polyporaceae</taxon>
        <taxon>Lentinus</taxon>
    </lineage>
</organism>